<feature type="compositionally biased region" description="Low complexity" evidence="1">
    <location>
        <begin position="69"/>
        <end position="79"/>
    </location>
</feature>
<dbReference type="EMBL" id="DVNZ01000071">
    <property type="protein sequence ID" value="HIU93954.1"/>
    <property type="molecule type" value="Genomic_DNA"/>
</dbReference>
<gene>
    <name evidence="4" type="ORF">IAD24_02225</name>
</gene>
<dbReference type="Pfam" id="PF07486">
    <property type="entry name" value="Hydrolase_2"/>
    <property type="match status" value="1"/>
</dbReference>
<feature type="region of interest" description="Disordered" evidence="1">
    <location>
        <begin position="69"/>
        <end position="172"/>
    </location>
</feature>
<evidence type="ECO:0000256" key="1">
    <source>
        <dbReference type="SAM" id="MobiDB-lite"/>
    </source>
</evidence>
<evidence type="ECO:0000313" key="4">
    <source>
        <dbReference type="EMBL" id="HIU93954.1"/>
    </source>
</evidence>
<accession>A0A9D1SSW5</accession>
<evidence type="ECO:0000259" key="3">
    <source>
        <dbReference type="Pfam" id="PF07486"/>
    </source>
</evidence>
<feature type="signal peptide" evidence="2">
    <location>
        <begin position="1"/>
        <end position="23"/>
    </location>
</feature>
<organism evidence="4 5">
    <name type="scientific">Candidatus Aphodomorpha intestinavium</name>
    <dbReference type="NCBI Taxonomy" id="2840672"/>
    <lineage>
        <taxon>Bacteria</taxon>
        <taxon>Bacillati</taxon>
        <taxon>Bacillota</taxon>
        <taxon>Clostridia</taxon>
        <taxon>Eubacteriales</taxon>
        <taxon>Candidatus Aphodomorpha</taxon>
    </lineage>
</organism>
<dbReference type="GO" id="GO:0016787">
    <property type="term" value="F:hydrolase activity"/>
    <property type="evidence" value="ECO:0007669"/>
    <property type="project" value="UniProtKB-KW"/>
</dbReference>
<evidence type="ECO:0000256" key="2">
    <source>
        <dbReference type="SAM" id="SignalP"/>
    </source>
</evidence>
<dbReference type="Gene3D" id="1.10.10.2520">
    <property type="entry name" value="Cell wall hydrolase SleB, domain 1"/>
    <property type="match status" value="1"/>
</dbReference>
<feature type="compositionally biased region" description="Low complexity" evidence="1">
    <location>
        <begin position="90"/>
        <end position="131"/>
    </location>
</feature>
<keyword evidence="4" id="KW-0378">Hydrolase</keyword>
<sequence length="298" mass="31197">MKQNRLALLALCLCCILALSACAGAPSISAIERVALALEEEQNERMLLSPLTPEPAPPTLPPELLATQAPEAAQPSAADDAAEQADAEEPAATAEPAEEPAATARPTKKPAATAKPTKKPAATAKPTAKPTQAPVEVPADTPRPVEPTAAPTPAPADTPAPLPTAQEPDPTPAEGLEAELVLAAKVAYLEARGKGEAAYRAVLSVIYNRCKSSRFGGGETSITTEVYRKSQFSVVNGSSFESTEPPAEIVEYARDVFVNGNTNVPAGVLFFRAERLGESWGDKTFYQTIGGNSFFYAD</sequence>
<dbReference type="InterPro" id="IPR042047">
    <property type="entry name" value="SleB_dom1"/>
</dbReference>
<reference evidence="4" key="1">
    <citation type="submission" date="2020-10" db="EMBL/GenBank/DDBJ databases">
        <authorList>
            <person name="Gilroy R."/>
        </authorList>
    </citation>
    <scope>NUCLEOTIDE SEQUENCE</scope>
    <source>
        <strain evidence="4">ChiGjej2B2-16831</strain>
    </source>
</reference>
<feature type="chain" id="PRO_5038340207" evidence="2">
    <location>
        <begin position="24"/>
        <end position="298"/>
    </location>
</feature>
<proteinExistence type="predicted"/>
<dbReference type="Proteomes" id="UP000824128">
    <property type="component" value="Unassembled WGS sequence"/>
</dbReference>
<dbReference type="PROSITE" id="PS51257">
    <property type="entry name" value="PROKAR_LIPOPROTEIN"/>
    <property type="match status" value="1"/>
</dbReference>
<feature type="domain" description="Cell wall hydrolase SleB" evidence="3">
    <location>
        <begin position="195"/>
        <end position="295"/>
    </location>
</feature>
<feature type="compositionally biased region" description="Pro residues" evidence="1">
    <location>
        <begin position="150"/>
        <end position="162"/>
    </location>
</feature>
<keyword evidence="2" id="KW-0732">Signal</keyword>
<protein>
    <submittedName>
        <fullName evidence="4">Cell wall hydrolase</fullName>
    </submittedName>
</protein>
<evidence type="ECO:0000313" key="5">
    <source>
        <dbReference type="Proteomes" id="UP000824128"/>
    </source>
</evidence>
<feature type="compositionally biased region" description="Acidic residues" evidence="1">
    <location>
        <begin position="80"/>
        <end position="89"/>
    </location>
</feature>
<dbReference type="InterPro" id="IPR011105">
    <property type="entry name" value="Cell_wall_hydrolase_SleB"/>
</dbReference>
<reference evidence="4" key="2">
    <citation type="journal article" date="2021" name="PeerJ">
        <title>Extensive microbial diversity within the chicken gut microbiome revealed by metagenomics and culture.</title>
        <authorList>
            <person name="Gilroy R."/>
            <person name="Ravi A."/>
            <person name="Getino M."/>
            <person name="Pursley I."/>
            <person name="Horton D.L."/>
            <person name="Alikhan N.F."/>
            <person name="Baker D."/>
            <person name="Gharbi K."/>
            <person name="Hall N."/>
            <person name="Watson M."/>
            <person name="Adriaenssens E.M."/>
            <person name="Foster-Nyarko E."/>
            <person name="Jarju S."/>
            <person name="Secka A."/>
            <person name="Antonio M."/>
            <person name="Oren A."/>
            <person name="Chaudhuri R.R."/>
            <person name="La Ragione R."/>
            <person name="Hildebrand F."/>
            <person name="Pallen M.J."/>
        </authorList>
    </citation>
    <scope>NUCLEOTIDE SEQUENCE</scope>
    <source>
        <strain evidence="4">ChiGjej2B2-16831</strain>
    </source>
</reference>
<comment type="caution">
    <text evidence="4">The sequence shown here is derived from an EMBL/GenBank/DDBJ whole genome shotgun (WGS) entry which is preliminary data.</text>
</comment>
<dbReference type="PRINTS" id="PR01217">
    <property type="entry name" value="PRICHEXTENSN"/>
</dbReference>
<dbReference type="AlphaFoldDB" id="A0A9D1SSW5"/>
<name>A0A9D1SSW5_9FIRM</name>